<evidence type="ECO:0000313" key="2">
    <source>
        <dbReference type="Proteomes" id="UP000094056"/>
    </source>
</evidence>
<organism evidence="1 2">
    <name type="scientific">Candidatus Scalindua rubra</name>
    <dbReference type="NCBI Taxonomy" id="1872076"/>
    <lineage>
        <taxon>Bacteria</taxon>
        <taxon>Pseudomonadati</taxon>
        <taxon>Planctomycetota</taxon>
        <taxon>Candidatus Brocadiia</taxon>
        <taxon>Candidatus Brocadiales</taxon>
        <taxon>Candidatus Scalinduaceae</taxon>
        <taxon>Candidatus Scalindua</taxon>
    </lineage>
</organism>
<evidence type="ECO:0008006" key="3">
    <source>
        <dbReference type="Google" id="ProtNLM"/>
    </source>
</evidence>
<comment type="caution">
    <text evidence="1">The sequence shown here is derived from an EMBL/GenBank/DDBJ whole genome shotgun (WGS) entry which is preliminary data.</text>
</comment>
<dbReference type="EMBL" id="MAYW01000268">
    <property type="protein sequence ID" value="ODS30181.1"/>
    <property type="molecule type" value="Genomic_DNA"/>
</dbReference>
<protein>
    <recommendedName>
        <fullName evidence="3">Phage-related protein</fullName>
    </recommendedName>
</protein>
<reference evidence="1 2" key="1">
    <citation type="submission" date="2016-07" db="EMBL/GenBank/DDBJ databases">
        <title>Draft genome of Scalindua rubra, obtained from a brine-seawater interface in the Red Sea, sheds light on salt adaptation in anammox bacteria.</title>
        <authorList>
            <person name="Speth D.R."/>
            <person name="Lagkouvardos I."/>
            <person name="Wang Y."/>
            <person name="Qian P.-Y."/>
            <person name="Dutilh B.E."/>
            <person name="Jetten M.S."/>
        </authorList>
    </citation>
    <scope>NUCLEOTIDE SEQUENCE [LARGE SCALE GENOMIC DNA]</scope>
    <source>
        <strain evidence="1">BSI-1</strain>
    </source>
</reference>
<dbReference type="Pfam" id="PF05973">
    <property type="entry name" value="Gp49"/>
    <property type="match status" value="1"/>
</dbReference>
<sequence length="107" mass="12310">MDWHVTFYNEKVEDETFSFPKGILANLLHIIEMMLQFGPALGKPYTESLGKGLFEIRAKGKEGIGRSLFCTLKGKEIIILHSFIKKTKKIPKKELNLARKRMKEVKS</sequence>
<dbReference type="InterPro" id="IPR009241">
    <property type="entry name" value="HigB-like"/>
</dbReference>
<proteinExistence type="predicted"/>
<dbReference type="Proteomes" id="UP000094056">
    <property type="component" value="Unassembled WGS sequence"/>
</dbReference>
<dbReference type="AlphaFoldDB" id="A0A1E3X3H8"/>
<dbReference type="PATRIC" id="fig|1872076.5.peg.5661"/>
<name>A0A1E3X3H8_9BACT</name>
<evidence type="ECO:0000313" key="1">
    <source>
        <dbReference type="EMBL" id="ODS30181.1"/>
    </source>
</evidence>
<gene>
    <name evidence="1" type="ORF">SCARUB_04714</name>
</gene>
<accession>A0A1E3X3H8</accession>